<dbReference type="InterPro" id="IPR011990">
    <property type="entry name" value="TPR-like_helical_dom_sf"/>
</dbReference>
<dbReference type="PANTHER" id="PTHR47926">
    <property type="entry name" value="PENTATRICOPEPTIDE REPEAT-CONTAINING PROTEIN"/>
    <property type="match status" value="1"/>
</dbReference>
<dbReference type="GO" id="GO:0003723">
    <property type="term" value="F:RNA binding"/>
    <property type="evidence" value="ECO:0007669"/>
    <property type="project" value="InterPro"/>
</dbReference>
<keyword evidence="2" id="KW-1185">Reference proteome</keyword>
<name>A0A7J7GRI5_CAMSI</name>
<dbReference type="EMBL" id="JACBKZ010000009">
    <property type="protein sequence ID" value="KAF5943300.1"/>
    <property type="molecule type" value="Genomic_DNA"/>
</dbReference>
<dbReference type="GO" id="GO:0009451">
    <property type="term" value="P:RNA modification"/>
    <property type="evidence" value="ECO:0007669"/>
    <property type="project" value="InterPro"/>
</dbReference>
<sequence>MKRTCQKKINNLNKILEPTSVKSPIHLLCHLGRLQDALKLIFSNPTRSNYSLHSKILQLCIKRKAKMEGRLIHSHFLTNGLHSNAYLNTNLVIFYSRLGDMVNSPYSKEALVVFSAMHRIGVKANQFTYRSTLRACTSMMCLDRGKQIEGCIQKSRLVKNLFVQSALVDLHSKCGKSEDACVDAPETLTRCQRPRVRHHQSCLGSGTWKEGGHSLASGCVNDACLTRLDRKLATIALLPLLTLPCSSEDCENLGAPLN</sequence>
<dbReference type="Gene3D" id="1.25.40.10">
    <property type="entry name" value="Tetratricopeptide repeat domain"/>
    <property type="match status" value="1"/>
</dbReference>
<evidence type="ECO:0000313" key="1">
    <source>
        <dbReference type="EMBL" id="KAF5943300.1"/>
    </source>
</evidence>
<comment type="caution">
    <text evidence="1">The sequence shown here is derived from an EMBL/GenBank/DDBJ whole genome shotgun (WGS) entry which is preliminary data.</text>
</comment>
<accession>A0A7J7GRI5</accession>
<protein>
    <recommendedName>
        <fullName evidence="3">Pentatricopeptide repeat-containing protein</fullName>
    </recommendedName>
</protein>
<evidence type="ECO:0008006" key="3">
    <source>
        <dbReference type="Google" id="ProtNLM"/>
    </source>
</evidence>
<dbReference type="PANTHER" id="PTHR47926:SF540">
    <property type="entry name" value="PENTATRICOPEPTIDE REPEAT-CONTAINING PROTEIN"/>
    <property type="match status" value="1"/>
</dbReference>
<organism evidence="1 2">
    <name type="scientific">Camellia sinensis</name>
    <name type="common">Tea plant</name>
    <name type="synonym">Thea sinensis</name>
    <dbReference type="NCBI Taxonomy" id="4442"/>
    <lineage>
        <taxon>Eukaryota</taxon>
        <taxon>Viridiplantae</taxon>
        <taxon>Streptophyta</taxon>
        <taxon>Embryophyta</taxon>
        <taxon>Tracheophyta</taxon>
        <taxon>Spermatophyta</taxon>
        <taxon>Magnoliopsida</taxon>
        <taxon>eudicotyledons</taxon>
        <taxon>Gunneridae</taxon>
        <taxon>Pentapetalae</taxon>
        <taxon>asterids</taxon>
        <taxon>Ericales</taxon>
        <taxon>Theaceae</taxon>
        <taxon>Camellia</taxon>
    </lineage>
</organism>
<reference evidence="2" key="1">
    <citation type="journal article" date="2020" name="Nat. Commun.">
        <title>Genome assembly of wild tea tree DASZ reveals pedigree and selection history of tea varieties.</title>
        <authorList>
            <person name="Zhang W."/>
            <person name="Zhang Y."/>
            <person name="Qiu H."/>
            <person name="Guo Y."/>
            <person name="Wan H."/>
            <person name="Zhang X."/>
            <person name="Scossa F."/>
            <person name="Alseekh S."/>
            <person name="Zhang Q."/>
            <person name="Wang P."/>
            <person name="Xu L."/>
            <person name="Schmidt M.H."/>
            <person name="Jia X."/>
            <person name="Li D."/>
            <person name="Zhu A."/>
            <person name="Guo F."/>
            <person name="Chen W."/>
            <person name="Ni D."/>
            <person name="Usadel B."/>
            <person name="Fernie A.R."/>
            <person name="Wen W."/>
        </authorList>
    </citation>
    <scope>NUCLEOTIDE SEQUENCE [LARGE SCALE GENOMIC DNA]</scope>
    <source>
        <strain evidence="2">cv. G240</strain>
    </source>
</reference>
<dbReference type="InterPro" id="IPR046960">
    <property type="entry name" value="PPR_At4g14850-like_plant"/>
</dbReference>
<gene>
    <name evidence="1" type="ORF">HYC85_020942</name>
</gene>
<evidence type="ECO:0000313" key="2">
    <source>
        <dbReference type="Proteomes" id="UP000593564"/>
    </source>
</evidence>
<dbReference type="Proteomes" id="UP000593564">
    <property type="component" value="Unassembled WGS sequence"/>
</dbReference>
<proteinExistence type="predicted"/>
<reference evidence="1 2" key="2">
    <citation type="submission" date="2020-07" db="EMBL/GenBank/DDBJ databases">
        <title>Genome assembly of wild tea tree DASZ reveals pedigree and selection history of tea varieties.</title>
        <authorList>
            <person name="Zhang W."/>
        </authorList>
    </citation>
    <scope>NUCLEOTIDE SEQUENCE [LARGE SCALE GENOMIC DNA]</scope>
    <source>
        <strain evidence="2">cv. G240</strain>
        <tissue evidence="1">Leaf</tissue>
    </source>
</reference>
<dbReference type="AlphaFoldDB" id="A0A7J7GRI5"/>